<sequence>MDPATVDVPENMKERLKASYDAMAPIYNEWTIPHSKQRMAYLDKALGYLNQQKLSGTPTFLELGCGCGLPVTKTLLAYDGAKVIANDLSDVQISLAKENLISEPEDEIAHRLELVQGDMTTLAYPNGSLDLVVAFYSIIHLPRAEQEALLERIAQWLKPGGYLVANFSAEEMESGVLEKWLDDRGWMFWSGWGQEKTLEKMKKAGMEVLVADVAEDVLDRNSFLWVVAKR</sequence>
<feature type="domain" description="Methyltransferase" evidence="3">
    <location>
        <begin position="61"/>
        <end position="161"/>
    </location>
</feature>
<dbReference type="OrthoDB" id="10004862at2759"/>
<name>A0A7C8IIE2_9PEZI</name>
<evidence type="ECO:0000256" key="2">
    <source>
        <dbReference type="ARBA" id="ARBA00022679"/>
    </source>
</evidence>
<keyword evidence="5" id="KW-1185">Reference proteome</keyword>
<gene>
    <name evidence="4" type="ORF">GQX73_g9129</name>
</gene>
<dbReference type="GO" id="GO:0032259">
    <property type="term" value="P:methylation"/>
    <property type="evidence" value="ECO:0007669"/>
    <property type="project" value="UniProtKB-KW"/>
</dbReference>
<dbReference type="GO" id="GO:0008168">
    <property type="term" value="F:methyltransferase activity"/>
    <property type="evidence" value="ECO:0007669"/>
    <property type="project" value="UniProtKB-KW"/>
</dbReference>
<dbReference type="EMBL" id="WUBL01000151">
    <property type="protein sequence ID" value="KAF2964426.1"/>
    <property type="molecule type" value="Genomic_DNA"/>
</dbReference>
<dbReference type="PANTHER" id="PTHR43861:SF1">
    <property type="entry name" value="TRANS-ACONITATE 2-METHYLTRANSFERASE"/>
    <property type="match status" value="1"/>
</dbReference>
<dbReference type="InterPro" id="IPR041698">
    <property type="entry name" value="Methyltransf_25"/>
</dbReference>
<accession>A0A7C8IIE2</accession>
<comment type="caution">
    <text evidence="4">The sequence shown here is derived from an EMBL/GenBank/DDBJ whole genome shotgun (WGS) entry which is preliminary data.</text>
</comment>
<organism evidence="4 5">
    <name type="scientific">Xylaria multiplex</name>
    <dbReference type="NCBI Taxonomy" id="323545"/>
    <lineage>
        <taxon>Eukaryota</taxon>
        <taxon>Fungi</taxon>
        <taxon>Dikarya</taxon>
        <taxon>Ascomycota</taxon>
        <taxon>Pezizomycotina</taxon>
        <taxon>Sordariomycetes</taxon>
        <taxon>Xylariomycetidae</taxon>
        <taxon>Xylariales</taxon>
        <taxon>Xylariaceae</taxon>
        <taxon>Xylaria</taxon>
    </lineage>
</organism>
<keyword evidence="1" id="KW-0489">Methyltransferase</keyword>
<dbReference type="Proteomes" id="UP000481858">
    <property type="component" value="Unassembled WGS sequence"/>
</dbReference>
<evidence type="ECO:0000259" key="3">
    <source>
        <dbReference type="Pfam" id="PF13649"/>
    </source>
</evidence>
<keyword evidence="2" id="KW-0808">Transferase</keyword>
<protein>
    <recommendedName>
        <fullName evidence="3">Methyltransferase domain-containing protein</fullName>
    </recommendedName>
</protein>
<dbReference type="AlphaFoldDB" id="A0A7C8IIE2"/>
<reference evidence="4 5" key="1">
    <citation type="submission" date="2019-12" db="EMBL/GenBank/DDBJ databases">
        <title>Draft genome sequence of the ascomycete Xylaria multiplex DSM 110363.</title>
        <authorList>
            <person name="Buettner E."/>
            <person name="Kellner H."/>
        </authorList>
    </citation>
    <scope>NUCLEOTIDE SEQUENCE [LARGE SCALE GENOMIC DNA]</scope>
    <source>
        <strain evidence="4 5">DSM 110363</strain>
    </source>
</reference>
<dbReference type="Gene3D" id="3.40.50.150">
    <property type="entry name" value="Vaccinia Virus protein VP39"/>
    <property type="match status" value="1"/>
</dbReference>
<dbReference type="SUPFAM" id="SSF53335">
    <property type="entry name" value="S-adenosyl-L-methionine-dependent methyltransferases"/>
    <property type="match status" value="1"/>
</dbReference>
<proteinExistence type="predicted"/>
<dbReference type="CDD" id="cd02440">
    <property type="entry name" value="AdoMet_MTases"/>
    <property type="match status" value="1"/>
</dbReference>
<dbReference type="InParanoid" id="A0A7C8IIE2"/>
<evidence type="ECO:0000256" key="1">
    <source>
        <dbReference type="ARBA" id="ARBA00022603"/>
    </source>
</evidence>
<evidence type="ECO:0000313" key="5">
    <source>
        <dbReference type="Proteomes" id="UP000481858"/>
    </source>
</evidence>
<dbReference type="InterPro" id="IPR029063">
    <property type="entry name" value="SAM-dependent_MTases_sf"/>
</dbReference>
<dbReference type="PANTHER" id="PTHR43861">
    <property type="entry name" value="TRANS-ACONITATE 2-METHYLTRANSFERASE-RELATED"/>
    <property type="match status" value="1"/>
</dbReference>
<dbReference type="Pfam" id="PF13649">
    <property type="entry name" value="Methyltransf_25"/>
    <property type="match status" value="1"/>
</dbReference>
<evidence type="ECO:0000313" key="4">
    <source>
        <dbReference type="EMBL" id="KAF2964426.1"/>
    </source>
</evidence>